<accession>A0AAD7SPK4</accession>
<evidence type="ECO:0000256" key="1">
    <source>
        <dbReference type="SAM" id="MobiDB-lite"/>
    </source>
</evidence>
<reference evidence="2" key="1">
    <citation type="journal article" date="2023" name="Science">
        <title>Genome structures resolve the early diversification of teleost fishes.</title>
        <authorList>
            <person name="Parey E."/>
            <person name="Louis A."/>
            <person name="Montfort J."/>
            <person name="Bouchez O."/>
            <person name="Roques C."/>
            <person name="Iampietro C."/>
            <person name="Lluch J."/>
            <person name="Castinel A."/>
            <person name="Donnadieu C."/>
            <person name="Desvignes T."/>
            <person name="Floi Bucao C."/>
            <person name="Jouanno E."/>
            <person name="Wen M."/>
            <person name="Mejri S."/>
            <person name="Dirks R."/>
            <person name="Jansen H."/>
            <person name="Henkel C."/>
            <person name="Chen W.J."/>
            <person name="Zahm M."/>
            <person name="Cabau C."/>
            <person name="Klopp C."/>
            <person name="Thompson A.W."/>
            <person name="Robinson-Rechavi M."/>
            <person name="Braasch I."/>
            <person name="Lecointre G."/>
            <person name="Bobe J."/>
            <person name="Postlethwait J.H."/>
            <person name="Berthelot C."/>
            <person name="Roest Crollius H."/>
            <person name="Guiguen Y."/>
        </authorList>
    </citation>
    <scope>NUCLEOTIDE SEQUENCE</scope>
    <source>
        <tissue evidence="2">Blood</tissue>
    </source>
</reference>
<name>A0AAD7SPK4_9TELE</name>
<sequence length="132" mass="14175">MGYLCVYDRVNICGSALAVDSGAWLVGAHSPQLDHSAVQEKRWSRGLNYHEGGQHSSGPALAPGGPLTPPRSASPSLIPPFGCFVPGHGAPWKNREFAKTRDSGKGLKLPCQWPQCPESSVGRVRPNTTLRF</sequence>
<dbReference type="Proteomes" id="UP001221898">
    <property type="component" value="Unassembled WGS sequence"/>
</dbReference>
<protein>
    <submittedName>
        <fullName evidence="2">Uncharacterized protein</fullName>
    </submittedName>
</protein>
<proteinExistence type="predicted"/>
<evidence type="ECO:0000313" key="2">
    <source>
        <dbReference type="EMBL" id="KAJ8406268.1"/>
    </source>
</evidence>
<dbReference type="AlphaFoldDB" id="A0AAD7SPK4"/>
<dbReference type="EMBL" id="JAINUG010000044">
    <property type="protein sequence ID" value="KAJ8406268.1"/>
    <property type="molecule type" value="Genomic_DNA"/>
</dbReference>
<evidence type="ECO:0000313" key="3">
    <source>
        <dbReference type="Proteomes" id="UP001221898"/>
    </source>
</evidence>
<keyword evidence="3" id="KW-1185">Reference proteome</keyword>
<gene>
    <name evidence="2" type="ORF">AAFF_G00304990</name>
</gene>
<comment type="caution">
    <text evidence="2">The sequence shown here is derived from an EMBL/GenBank/DDBJ whole genome shotgun (WGS) entry which is preliminary data.</text>
</comment>
<organism evidence="2 3">
    <name type="scientific">Aldrovandia affinis</name>
    <dbReference type="NCBI Taxonomy" id="143900"/>
    <lineage>
        <taxon>Eukaryota</taxon>
        <taxon>Metazoa</taxon>
        <taxon>Chordata</taxon>
        <taxon>Craniata</taxon>
        <taxon>Vertebrata</taxon>
        <taxon>Euteleostomi</taxon>
        <taxon>Actinopterygii</taxon>
        <taxon>Neopterygii</taxon>
        <taxon>Teleostei</taxon>
        <taxon>Notacanthiformes</taxon>
        <taxon>Halosauridae</taxon>
        <taxon>Aldrovandia</taxon>
    </lineage>
</organism>
<feature type="region of interest" description="Disordered" evidence="1">
    <location>
        <begin position="44"/>
        <end position="74"/>
    </location>
</feature>